<evidence type="ECO:0000313" key="2">
    <source>
        <dbReference type="Proteomes" id="UP000828048"/>
    </source>
</evidence>
<evidence type="ECO:0000313" key="1">
    <source>
        <dbReference type="EMBL" id="KAH7838976.1"/>
    </source>
</evidence>
<dbReference type="Proteomes" id="UP000828048">
    <property type="component" value="Chromosome 6"/>
</dbReference>
<name>A0ACB7XE47_9ERIC</name>
<sequence length="3566" mass="395626">MAVETDFASVMKTLKLEDPWLTTPPRPWESIPSESGLSHHPNTSSASPSSTPLYDTPIVSEASLVRIALNALQGVESALITIEKLCAAFYSDPADRTFRRIPNLWNRSSSTLSLGRILKSIGQSGCIVFLLHKFVDYFINFESDESLSCNRLTNSEAKDNHNNLPVEGAEHHLRSLVNQAFSVAVRKVLEGYICGVDTLYASVGLRRSTSATDLSSHTCFGVSSLTSSVHSEVTLLEVYLHTKELRNQIEAIGHICNIHDIALCLSLSALEDLVAKANIEFCNFPRGGDLLTYLYTQLRVADPVHSAVFKFLFLSSCEPYCEFIRSWIYDAKLCDPYNEFLIEFVKHSPSYSPDEAGRCNDIPLAMLREQVGVAVPCFLKDLSIPLLRAGQQLQVVMKLLELCSHTGIGNHTYEGILPRRSDFSSDFPPYASSLPFNKLSIEAMVCARNNYYRSKLEKLDIVFPALEIRYQQVVPLGNAVVFSNSNGRNLYIPISFAKDDSFFYPLTSNGYLDVDLDNMESEDASTTDEFSNADELESSECSSLNGSEEKNESMQLVQPPCNLVADEQNYLSALNLLSRVAIDNSTQKPWESDILNPMEGDSCKINERTALEDRSIYPSQRGTKLTQWKPNGSRLSDTQNTVSQCDAGWHRSDLVKSYFYVDQSNTKEKGAPNVSNMIFAVDSLTGETNDEDQLSNGTHLLSNLYSLQQSKLKYHSNLLSMNPILSKNDLMGKHGVKGCVDRIQPFSCFDFSSVKDPCKCYAKNLSANARHQSGAEVTLFPKSNASAALATNKYHEEEGNNIHKILIDKDEFPRDICTLESRNKKKEQVVLDNVSGGSGWQSMLSCSDSNTNFSVKDQKNSFAAPFEIPLDFVIEKCLLQEILLQYRYVSKLTIKILEEGFDLKGHLLALRRYHFMELADWADLFIMSLLHHKSFVTARDQKVSDIQGLLEMSVQRSSCEGDHNKDRLFVYMKGKGNGTMPLSTSTIGLDSFDFLGLGYRVDWPVSIILTPRALEIYAQIFSFLIRVKLAIFSLTDIWSSLKDLLQISNQNRHSEAYEPEMRHFSKLITVRHQVNHFVSTLQQYVQSQLSHVSWCRFLDCRKHKVKDMMDLNSVHMGYLTDSLHICFLSEEMQSIASIIDRILQCALDFRSCLTGANLETGLSGSLLGKLSRINISQVIAIQQTFHKNLKELYASSSSSQFNHPGEQKDVPVGGKLKMGAASHPGAVPGRWKEPNPLFTGASNIALSEKALPDPNYQVAIAETEESSEVAVAEIVNRKPYACKAFVKVEPTKAQGSMASPKTTRAYTFDITKAEEIFDQLMAGKLLRFSVGHKIPSPAEIKGKEYCKYHNSWNHTTVNCIIFRNAIQDRIDKGDFKFPEATKKGMAVDEDPFPADFGANMVYVDMRGAPRTVPRQKISLGAPSQAAKGKQIRHDSDDSPDDHPSPIWWDQEVIRSRRGSSSTPKKPSVHHCCECGKPEKPKRLQSVVVKRPREETPSLSPRRFPQKRVSVFNRLKPITHEIQKQMSSLVITAPQEGRPRMVKPPGSVSSNHWFKVKHPKFPQPENPLSKSQKRRRQRIRQAERLAQGIPTPPPIPPKRCPAPKHVQKKPRMEYRPVQKPAPQHVEPSSAEIPKARKPAWKDILAKPRAINIRSSEDMLVVQEEVPVTKVSSSLASLSCNMVFVLPTAFMAKEGQPSFMDGDVEVSGDTPEISSIAHVAPIPVLEASAPEVSVTQIPSIVVLKDEPTVYRPSPVASVLFEKPDPMMTQHLRPLYIQGHLDGIPINRILVDNGSAANLMPRFMLVKLGKGDQDLLPSSASISNFAGGITTAQGIIIMNLQVGTKTLTTPFFVVNSRSSYNLLLGRDWIHVCMAVPSTLHQCLIFWHGDDVEVVCADKRPFLPSSNHADAKLYDNEISAVKFTGTDKYGRPTAITLSTQTSVDEFKAIYKQLAAWARLIAYITEESLRSLDEEDNSVLTTELFFEGDSIPPDDVIQLEDLEAPPAKLDDLKADVQDPLEEINLGSEDQPKPIYVSQRLPEVVKSAYINLLHEYKDCFAWECNSEEIAPYYMAARQLLDEFSDASLLYIPRRYNQEANELAQIATGIRIPQGWYKRTITIQRRSLPSVKRRSASMEIFTTDLGGQEEDWRTEIITFLKYPSLSSTEKIRERAIQYVLIEDELYKKSLEDDLLLKCIGPQESLKDRGSAECMLGMEERAAAEAIGGDTLVFAVNGERFELSTVDPSTTLLQFLRSQTRFKSVKLSCGEGGCGACVVLLSKYDPIREEIENFTVSSCLTLLCSVDRCSITTTEGLGNSKDGFHPIHQRLSGFHASQCGFCTPGMCISLFSALINAEKTPRVEPPPGFSKLTVSEAENAISGNLCRCTGYRPIADACKSFAADVDMEDLGINSFWEKGESKEVKVSKLPFYNKSEQICTFPEFLKNDIRSSMLCSKRYSWYNPESLKELQSMLMSNSDDNNTRVKLVVGNTGAGYYKEIDHYDKFISLRYIPELSVIRRDHMGIEIGATVTISKAILALKKEKDGEFHPHGEAVFQKIAKHMEKIASGYIRNSASVGGNLMMAQRNHFPSDIATILLAAGSSVIIMTGLIHEKLTLEEFLGIPPLDSRSVLLSVHIPCWETTRNCSTKTDTKLLFETYRAAPRPMGNSLAYLNAAFLAEVTPCETANGVIIDNIQLAFGAYGIKHATRARMVEEFLGGKLLTANVTFEAIKLLGATIVPEVGTKSAAYRSSLAVGFLFEFLHSFVDACKFSNGLSDGCGTDKQLRHIENAASSLSGKQVVESSQNYYPVGVPITKAGAPIQASGEAVYVDDLPSPTNCLYGAFIYSKKPLARVKSVEIISKTLKGVAGVISFRDIPEGGENVGAKTMFGPEPLFADDLTRYAGQPIAFVVADTQKLADMAAESAFIDYDTENLEHPILTVEEAVERSSFFEVPPFLYPTQVGDFSKGMAEADHKILSAKIKLGSQYYFYMETQTALAVPDEDNCMLVYSSSQCPEYAHSTIASCLGVPDNNVRVITRRVGGGFGGKAIRAMPVSTACALAAHKLRRPVRTYVNRKTDMVMAGGRHPMEITYSVGFKSNGKITALHLDILIDGGFAEDISPVMPHNVSGPLKKYDWGALSFDFRVCKTNNTTKSAMRAPGEVQASFIAEAVIEHVASVLSMEVDSVRNKNLHSFHSLNLFYKGSAGESSEYTLPSIWDKLATSSCFDLRIEMVHQFNRSNEWKKRGISRVPLVYEVTVRPTPGKVSILRDGSVVVEVGGIELGQGLWTKVKQMTAFALSSIQCDGTEDLLEKVRVIQADTLSLIQGGFTAGSTTSESSCEAVRLCCNMLVERLTPMNDKLQEQMGSVKWETLILQANMMAVNLSASTYFVPDSTSTQYLNYGAAVSEVEVNLLTGETRILQADIIYDCGQSMNPAVDLGQIEGAFVQGVGFFMLEEYATNPDGLVVADGTWTYKIPTIDTIPQSFNVELLNSGHHQKRVLSSKASGEPPLLLAVSVHCATRAAIKEARKQLNRWRGVDGCDSTFQLEVPATMPVVKELCGLDIVECYLKSLLST</sequence>
<accession>A0ACB7XE47</accession>
<keyword evidence="2" id="KW-1185">Reference proteome</keyword>
<proteinExistence type="predicted"/>
<protein>
    <submittedName>
        <fullName evidence="1">Uncharacterized protein</fullName>
    </submittedName>
</protein>
<comment type="caution">
    <text evidence="1">The sequence shown here is derived from an EMBL/GenBank/DDBJ whole genome shotgun (WGS) entry which is preliminary data.</text>
</comment>
<organism evidence="1 2">
    <name type="scientific">Vaccinium darrowii</name>
    <dbReference type="NCBI Taxonomy" id="229202"/>
    <lineage>
        <taxon>Eukaryota</taxon>
        <taxon>Viridiplantae</taxon>
        <taxon>Streptophyta</taxon>
        <taxon>Embryophyta</taxon>
        <taxon>Tracheophyta</taxon>
        <taxon>Spermatophyta</taxon>
        <taxon>Magnoliopsida</taxon>
        <taxon>eudicotyledons</taxon>
        <taxon>Gunneridae</taxon>
        <taxon>Pentapetalae</taxon>
        <taxon>asterids</taxon>
        <taxon>Ericales</taxon>
        <taxon>Ericaceae</taxon>
        <taxon>Vaccinioideae</taxon>
        <taxon>Vaccinieae</taxon>
        <taxon>Vaccinium</taxon>
    </lineage>
</organism>
<reference evidence="1 2" key="1">
    <citation type="journal article" date="2021" name="Hortic Res">
        <title>High-quality reference genome and annotation aids understanding of berry development for evergreen blueberry (Vaccinium darrowii).</title>
        <authorList>
            <person name="Yu J."/>
            <person name="Hulse-Kemp A.M."/>
            <person name="Babiker E."/>
            <person name="Staton M."/>
        </authorList>
    </citation>
    <scope>NUCLEOTIDE SEQUENCE [LARGE SCALE GENOMIC DNA]</scope>
    <source>
        <strain evidence="2">cv. NJ 8807/NJ 8810</strain>
        <tissue evidence="1">Young leaf</tissue>
    </source>
</reference>
<gene>
    <name evidence="1" type="ORF">Vadar_033321</name>
</gene>
<dbReference type="EMBL" id="CM037156">
    <property type="protein sequence ID" value="KAH7838976.1"/>
    <property type="molecule type" value="Genomic_DNA"/>
</dbReference>